<dbReference type="RefSeq" id="WP_124944862.1">
    <property type="nucleotide sequence ID" value="NZ_BHVT01000003.1"/>
</dbReference>
<accession>A0A4R3XVG9</accession>
<dbReference type="AlphaFoldDB" id="A0A4R3XVG9"/>
<dbReference type="PANTHER" id="PTHR35841:SF1">
    <property type="entry name" value="PHOSPHONATES-BINDING PERIPLASMIC PROTEIN"/>
    <property type="match status" value="1"/>
</dbReference>
<dbReference type="Gene3D" id="3.40.190.10">
    <property type="entry name" value="Periplasmic binding protein-like II"/>
    <property type="match status" value="2"/>
</dbReference>
<comment type="caution">
    <text evidence="2">The sequence shown here is derived from an EMBL/GenBank/DDBJ whole genome shotgun (WGS) entry which is preliminary data.</text>
</comment>
<evidence type="ECO:0000313" key="2">
    <source>
        <dbReference type="EMBL" id="TCV82982.1"/>
    </source>
</evidence>
<feature type="signal peptide" evidence="1">
    <location>
        <begin position="1"/>
        <end position="28"/>
    </location>
</feature>
<evidence type="ECO:0000313" key="3">
    <source>
        <dbReference type="Proteomes" id="UP000295367"/>
    </source>
</evidence>
<organism evidence="2 3">
    <name type="scientific">Sulfurirhabdus autotrophica</name>
    <dbReference type="NCBI Taxonomy" id="1706046"/>
    <lineage>
        <taxon>Bacteria</taxon>
        <taxon>Pseudomonadati</taxon>
        <taxon>Pseudomonadota</taxon>
        <taxon>Betaproteobacteria</taxon>
        <taxon>Nitrosomonadales</taxon>
        <taxon>Sulfuricellaceae</taxon>
        <taxon>Sulfurirhabdus</taxon>
    </lineage>
</organism>
<dbReference type="EMBL" id="SMCO01000017">
    <property type="protein sequence ID" value="TCV82982.1"/>
    <property type="molecule type" value="Genomic_DNA"/>
</dbReference>
<keyword evidence="3" id="KW-1185">Reference proteome</keyword>
<name>A0A4R3XVG9_9PROT</name>
<dbReference type="PANTHER" id="PTHR35841">
    <property type="entry name" value="PHOSPHONATES-BINDING PERIPLASMIC PROTEIN"/>
    <property type="match status" value="1"/>
</dbReference>
<feature type="chain" id="PRO_5020458859" evidence="1">
    <location>
        <begin position="29"/>
        <end position="285"/>
    </location>
</feature>
<dbReference type="SUPFAM" id="SSF53850">
    <property type="entry name" value="Periplasmic binding protein-like II"/>
    <property type="match status" value="1"/>
</dbReference>
<dbReference type="OrthoDB" id="225238at2"/>
<proteinExistence type="predicted"/>
<protein>
    <submittedName>
        <fullName evidence="2">Phosphonate transport system substrate-binding protein</fullName>
    </submittedName>
</protein>
<evidence type="ECO:0000256" key="1">
    <source>
        <dbReference type="SAM" id="SignalP"/>
    </source>
</evidence>
<dbReference type="Proteomes" id="UP000295367">
    <property type="component" value="Unassembled WGS sequence"/>
</dbReference>
<reference evidence="2 3" key="1">
    <citation type="submission" date="2019-03" db="EMBL/GenBank/DDBJ databases">
        <title>Genomic Encyclopedia of Type Strains, Phase IV (KMG-IV): sequencing the most valuable type-strain genomes for metagenomic binning, comparative biology and taxonomic classification.</title>
        <authorList>
            <person name="Goeker M."/>
        </authorList>
    </citation>
    <scope>NUCLEOTIDE SEQUENCE [LARGE SCALE GENOMIC DNA]</scope>
    <source>
        <strain evidence="2 3">DSM 100309</strain>
    </source>
</reference>
<gene>
    <name evidence="2" type="ORF">EDC63_11717</name>
</gene>
<keyword evidence="1" id="KW-0732">Signal</keyword>
<dbReference type="Pfam" id="PF12974">
    <property type="entry name" value="Phosphonate-bd"/>
    <property type="match status" value="1"/>
</dbReference>
<sequence>MQKYDWLRFIVSFFACFSITSITIPAHAAENAPPELYLGSVAMDVPAEMVRRMTPLAKYLSMQTGYNILFRASPNLASAVEDIGMGHTQMAYLTPVAYIEAHDKYGAVPLVSPLTRGKSTFNLVIAVRKNSPIKSMSDLRGKKFAFGDKNALLQPAVVVRTGIKLEDFASYDYLKHYDNIAKAVLNGDFDAGILKDTVAEKFEPLGLRIIHISPPLASYLFAVSNKISPDAITKIKSAMLALNTDTPDNKAVLRALDQGYDGFTLVEDQDYNVIRKLIAPFKDKK</sequence>